<dbReference type="Pfam" id="PF05239">
    <property type="entry name" value="PRC"/>
    <property type="match status" value="1"/>
</dbReference>
<dbReference type="SUPFAM" id="SSF50346">
    <property type="entry name" value="PRC-barrel domain"/>
    <property type="match status" value="1"/>
</dbReference>
<evidence type="ECO:0000313" key="2">
    <source>
        <dbReference type="EMBL" id="GAA1521009.1"/>
    </source>
</evidence>
<accession>A0ABP4LCU7</accession>
<dbReference type="Gene3D" id="3.90.50.10">
    <property type="entry name" value="Photosynthetic Reaction Center, subunit H, domain 2"/>
    <property type="match status" value="1"/>
</dbReference>
<sequence>MRAPIGAARAGVLKVMFPAENLRDWSGQKVIDPDGDKVGELEAVYVDTSTDQPAFVTVKVGMLGKRLVFVPVDGATVSPNAVRVRYPKKLIHEAPSIDTDGELTGAEEPKVFAHYDLPYTATSVGERRLGRR</sequence>
<evidence type="ECO:0000313" key="3">
    <source>
        <dbReference type="Proteomes" id="UP001500363"/>
    </source>
</evidence>
<feature type="domain" description="PRC-barrel" evidence="1">
    <location>
        <begin position="21"/>
        <end position="90"/>
    </location>
</feature>
<evidence type="ECO:0000259" key="1">
    <source>
        <dbReference type="Pfam" id="PF05239"/>
    </source>
</evidence>
<dbReference type="EMBL" id="BAAANC010000001">
    <property type="protein sequence ID" value="GAA1521009.1"/>
    <property type="molecule type" value="Genomic_DNA"/>
</dbReference>
<dbReference type="InterPro" id="IPR011033">
    <property type="entry name" value="PRC_barrel-like_sf"/>
</dbReference>
<keyword evidence="3" id="KW-1185">Reference proteome</keyword>
<reference evidence="3" key="1">
    <citation type="journal article" date="2019" name="Int. J. Syst. Evol. Microbiol.">
        <title>The Global Catalogue of Microorganisms (GCM) 10K type strain sequencing project: providing services to taxonomists for standard genome sequencing and annotation.</title>
        <authorList>
            <consortium name="The Broad Institute Genomics Platform"/>
            <consortium name="The Broad Institute Genome Sequencing Center for Infectious Disease"/>
            <person name="Wu L."/>
            <person name="Ma J."/>
        </authorList>
    </citation>
    <scope>NUCLEOTIDE SEQUENCE [LARGE SCALE GENOMIC DNA]</scope>
    <source>
        <strain evidence="3">JCM 14303</strain>
    </source>
</reference>
<dbReference type="InterPro" id="IPR027275">
    <property type="entry name" value="PRC-brl_dom"/>
</dbReference>
<protein>
    <submittedName>
        <fullName evidence="2">PRC-barrel domain-containing protein</fullName>
    </submittedName>
</protein>
<gene>
    <name evidence="2" type="ORF">GCM10009741_22420</name>
</gene>
<dbReference type="InterPro" id="IPR014747">
    <property type="entry name" value="Bac_photo_RC_H_C"/>
</dbReference>
<comment type="caution">
    <text evidence="2">The sequence shown here is derived from an EMBL/GenBank/DDBJ whole genome shotgun (WGS) entry which is preliminary data.</text>
</comment>
<proteinExistence type="predicted"/>
<organism evidence="2 3">
    <name type="scientific">Kribbella lupini</name>
    <dbReference type="NCBI Taxonomy" id="291602"/>
    <lineage>
        <taxon>Bacteria</taxon>
        <taxon>Bacillati</taxon>
        <taxon>Actinomycetota</taxon>
        <taxon>Actinomycetes</taxon>
        <taxon>Propionibacteriales</taxon>
        <taxon>Kribbellaceae</taxon>
        <taxon>Kribbella</taxon>
    </lineage>
</organism>
<name>A0ABP4LCU7_9ACTN</name>
<dbReference type="Proteomes" id="UP001500363">
    <property type="component" value="Unassembled WGS sequence"/>
</dbReference>